<sequence>MTRPSRRQLIIAGLGLGASATLAACSGDASATSRPAASFPRPEPVAPSPGQSVASARLTAAPVTLNLGGRTVQTWAYGDTAPGATLRATAGDLLRVTLDNQLPADTTVHWHGVRLRPQADGVPGLTQDPVGTGKSFLYEFTAPDPGTYFFHPHVGTQLDRGLYAPLIIDDPAEPGDYDLEWVVVLDDWIDGTGTTPDEVLEQLVADGASGTAGMDHGAMTGMDHGSMSAGQDGAPWGTDTGDVSYPHYLINDRLPTDPTVLQGRAGQRVRLRVISAASDTIFAVALGGHRMTLTHTDGWPVRPQQTDAFYIGMGERYDAVVTLEPGVFPLVARPVGRSTGGQGLAVVRTATGAVPAADVSPGELDGNVLTASQLEPDDAARLPAKGPDLTAALTLGGSMAPYLWTINGAPYGQNEPLRVAPGQRLRLNASNMTMMPHPLHLHGHTFALPNGLRKDTLLMAPMESVALDLDADNPGDWLIHCHNTYHAEAGMMIDLRYT</sequence>
<gene>
    <name evidence="9" type="ORF">AVL62_15770</name>
</gene>
<accession>A0A0W8IIY2</accession>
<evidence type="ECO:0000256" key="4">
    <source>
        <dbReference type="SAM" id="MobiDB-lite"/>
    </source>
</evidence>
<dbReference type="InterPro" id="IPR011706">
    <property type="entry name" value="Cu-oxidase_C"/>
</dbReference>
<keyword evidence="10" id="KW-1185">Reference proteome</keyword>
<dbReference type="AlphaFoldDB" id="A0A0W8IIY2"/>
<evidence type="ECO:0000256" key="1">
    <source>
        <dbReference type="ARBA" id="ARBA00022723"/>
    </source>
</evidence>
<feature type="region of interest" description="Disordered" evidence="4">
    <location>
        <begin position="30"/>
        <end position="53"/>
    </location>
</feature>
<dbReference type="GO" id="GO:0005507">
    <property type="term" value="F:copper ion binding"/>
    <property type="evidence" value="ECO:0007669"/>
    <property type="project" value="InterPro"/>
</dbReference>
<dbReference type="InterPro" id="IPR001117">
    <property type="entry name" value="Cu-oxidase_2nd"/>
</dbReference>
<dbReference type="SUPFAM" id="SSF49503">
    <property type="entry name" value="Cupredoxins"/>
    <property type="match status" value="3"/>
</dbReference>
<dbReference type="PROSITE" id="PS00080">
    <property type="entry name" value="MULTICOPPER_OXIDASE2"/>
    <property type="match status" value="1"/>
</dbReference>
<dbReference type="Pfam" id="PF00394">
    <property type="entry name" value="Cu-oxidase"/>
    <property type="match status" value="1"/>
</dbReference>
<evidence type="ECO:0000313" key="10">
    <source>
        <dbReference type="Proteomes" id="UP000054837"/>
    </source>
</evidence>
<dbReference type="PROSITE" id="PS51257">
    <property type="entry name" value="PROKAR_LIPOPROTEIN"/>
    <property type="match status" value="1"/>
</dbReference>
<evidence type="ECO:0000256" key="3">
    <source>
        <dbReference type="ARBA" id="ARBA00023008"/>
    </source>
</evidence>
<feature type="signal peptide" evidence="5">
    <location>
        <begin position="1"/>
        <end position="23"/>
    </location>
</feature>
<evidence type="ECO:0000259" key="8">
    <source>
        <dbReference type="Pfam" id="PF07732"/>
    </source>
</evidence>
<dbReference type="CDD" id="cd13896">
    <property type="entry name" value="CuRO_3_CopA"/>
    <property type="match status" value="1"/>
</dbReference>
<dbReference type="STRING" id="767452.AVL62_15770"/>
<keyword evidence="1" id="KW-0479">Metal-binding</keyword>
<evidence type="ECO:0000256" key="5">
    <source>
        <dbReference type="SAM" id="SignalP"/>
    </source>
</evidence>
<feature type="chain" id="PRO_5039053604" evidence="5">
    <location>
        <begin position="24"/>
        <end position="498"/>
    </location>
</feature>
<evidence type="ECO:0000259" key="6">
    <source>
        <dbReference type="Pfam" id="PF00394"/>
    </source>
</evidence>
<dbReference type="InterPro" id="IPR008972">
    <property type="entry name" value="Cupredoxin"/>
</dbReference>
<feature type="domain" description="Plastocyanin-like" evidence="6">
    <location>
        <begin position="240"/>
        <end position="341"/>
    </location>
</feature>
<keyword evidence="5" id="KW-0732">Signal</keyword>
<organism evidence="9 10">
    <name type="scientific">Serinicoccus chungangensis</name>
    <dbReference type="NCBI Taxonomy" id="767452"/>
    <lineage>
        <taxon>Bacteria</taxon>
        <taxon>Bacillati</taxon>
        <taxon>Actinomycetota</taxon>
        <taxon>Actinomycetes</taxon>
        <taxon>Micrococcales</taxon>
        <taxon>Ornithinimicrobiaceae</taxon>
        <taxon>Serinicoccus</taxon>
    </lineage>
</organism>
<dbReference type="InterPro" id="IPR006311">
    <property type="entry name" value="TAT_signal"/>
</dbReference>
<dbReference type="CDD" id="cd13861">
    <property type="entry name" value="CuRO_1_CumA_like"/>
    <property type="match status" value="1"/>
</dbReference>
<feature type="domain" description="Plastocyanin-like" evidence="7">
    <location>
        <begin position="389"/>
        <end position="495"/>
    </location>
</feature>
<dbReference type="Pfam" id="PF07731">
    <property type="entry name" value="Cu-oxidase_2"/>
    <property type="match status" value="1"/>
</dbReference>
<dbReference type="PROSITE" id="PS51318">
    <property type="entry name" value="TAT"/>
    <property type="match status" value="1"/>
</dbReference>
<comment type="caution">
    <text evidence="9">The sequence shown here is derived from an EMBL/GenBank/DDBJ whole genome shotgun (WGS) entry which is preliminary data.</text>
</comment>
<feature type="domain" description="Plastocyanin-like" evidence="8">
    <location>
        <begin position="67"/>
        <end position="172"/>
    </location>
</feature>
<name>A0A0W8IIY2_9MICO</name>
<evidence type="ECO:0000256" key="2">
    <source>
        <dbReference type="ARBA" id="ARBA00023002"/>
    </source>
</evidence>
<dbReference type="OrthoDB" id="345021at2"/>
<dbReference type="Pfam" id="PF07732">
    <property type="entry name" value="Cu-oxidase_3"/>
    <property type="match status" value="1"/>
</dbReference>
<dbReference type="PANTHER" id="PTHR11709:SF394">
    <property type="entry name" value="FI03373P-RELATED"/>
    <property type="match status" value="1"/>
</dbReference>
<protein>
    <submittedName>
        <fullName evidence="9">Copper oxidase</fullName>
    </submittedName>
</protein>
<dbReference type="Proteomes" id="UP000054837">
    <property type="component" value="Unassembled WGS sequence"/>
</dbReference>
<dbReference type="PANTHER" id="PTHR11709">
    <property type="entry name" value="MULTI-COPPER OXIDASE"/>
    <property type="match status" value="1"/>
</dbReference>
<dbReference type="InterPro" id="IPR011707">
    <property type="entry name" value="Cu-oxidase-like_N"/>
</dbReference>
<evidence type="ECO:0000259" key="7">
    <source>
        <dbReference type="Pfam" id="PF07731"/>
    </source>
</evidence>
<dbReference type="GO" id="GO:0016491">
    <property type="term" value="F:oxidoreductase activity"/>
    <property type="evidence" value="ECO:0007669"/>
    <property type="project" value="UniProtKB-KW"/>
</dbReference>
<dbReference type="RefSeq" id="WP_058889674.1">
    <property type="nucleotide sequence ID" value="NZ_LQBL01000001.1"/>
</dbReference>
<dbReference type="EMBL" id="LQBL01000001">
    <property type="protein sequence ID" value="KUG59999.1"/>
    <property type="molecule type" value="Genomic_DNA"/>
</dbReference>
<keyword evidence="3" id="KW-0186">Copper</keyword>
<dbReference type="InterPro" id="IPR045087">
    <property type="entry name" value="Cu-oxidase_fam"/>
</dbReference>
<keyword evidence="2" id="KW-0560">Oxidoreductase</keyword>
<evidence type="ECO:0000313" key="9">
    <source>
        <dbReference type="EMBL" id="KUG59999.1"/>
    </source>
</evidence>
<dbReference type="Gene3D" id="2.60.40.420">
    <property type="entry name" value="Cupredoxins - blue copper proteins"/>
    <property type="match status" value="3"/>
</dbReference>
<dbReference type="InterPro" id="IPR034279">
    <property type="entry name" value="CuRO_3_CopA"/>
</dbReference>
<proteinExistence type="predicted"/>
<dbReference type="InterPro" id="IPR002355">
    <property type="entry name" value="Cu_oxidase_Cu_BS"/>
</dbReference>
<reference evidence="9 10" key="1">
    <citation type="submission" date="2015-12" db="EMBL/GenBank/DDBJ databases">
        <title>Serinicoccus chungangenesis strain CD08_5 genome sequencing and assembly.</title>
        <authorList>
            <person name="Chander A.M."/>
            <person name="Kaur G."/>
            <person name="Nair G.R."/>
            <person name="Dhawan D.K."/>
            <person name="Kochhar R.K."/>
            <person name="Mayilraj S."/>
            <person name="Bhadada S.K."/>
        </authorList>
    </citation>
    <scope>NUCLEOTIDE SEQUENCE [LARGE SCALE GENOMIC DNA]</scope>
    <source>
        <strain evidence="9 10">CD08_5</strain>
    </source>
</reference>